<evidence type="ECO:0000313" key="1">
    <source>
        <dbReference type="EMBL" id="TWU27676.1"/>
    </source>
</evidence>
<dbReference type="InterPro" id="IPR052948">
    <property type="entry name" value="Low_temp-induced_all0457"/>
</dbReference>
<protein>
    <recommendedName>
        <fullName evidence="3">DUF1269 domain-containing protein</fullName>
    </recommendedName>
</protein>
<dbReference type="PANTHER" id="PTHR36109">
    <property type="entry name" value="MEMBRANE PROTEIN-RELATED"/>
    <property type="match status" value="1"/>
</dbReference>
<sequence>MDKPQQEKPRPVRAGVYKTLAKAETAFRSLQEASFTAKELTVICSNEQQQKHFPNQVAKEGDPTSTNAAATGSALGGLIGGVTAVAGLATIAGIPVVVAGALASALTGGVVGGLTGMMIDRSFDQEAADYFDQAVSEGKILIAVEPEDANPERLSTAATLLREAGAEPLSLLEG</sequence>
<dbReference type="PANTHER" id="PTHR36109:SF2">
    <property type="entry name" value="MEMBRANE PROTEIN"/>
    <property type="match status" value="1"/>
</dbReference>
<dbReference type="OrthoDB" id="279299at2"/>
<dbReference type="Proteomes" id="UP000318437">
    <property type="component" value="Unassembled WGS sequence"/>
</dbReference>
<name>A0A5C6CXB3_9BACT</name>
<proteinExistence type="predicted"/>
<evidence type="ECO:0000313" key="2">
    <source>
        <dbReference type="Proteomes" id="UP000318437"/>
    </source>
</evidence>
<gene>
    <name evidence="1" type="ORF">Pla144_24530</name>
</gene>
<keyword evidence="2" id="KW-1185">Reference proteome</keyword>
<dbReference type="AlphaFoldDB" id="A0A5C6CXB3"/>
<comment type="caution">
    <text evidence="1">The sequence shown here is derived from an EMBL/GenBank/DDBJ whole genome shotgun (WGS) entry which is preliminary data.</text>
</comment>
<dbReference type="EMBL" id="SJPS01000003">
    <property type="protein sequence ID" value="TWU27676.1"/>
    <property type="molecule type" value="Genomic_DNA"/>
</dbReference>
<evidence type="ECO:0008006" key="3">
    <source>
        <dbReference type="Google" id="ProtNLM"/>
    </source>
</evidence>
<accession>A0A5C6CXB3</accession>
<dbReference type="RefSeq" id="WP_146450851.1">
    <property type="nucleotide sequence ID" value="NZ_SJPS01000003.1"/>
</dbReference>
<organism evidence="1 2">
    <name type="scientific">Bythopirellula polymerisocia</name>
    <dbReference type="NCBI Taxonomy" id="2528003"/>
    <lineage>
        <taxon>Bacteria</taxon>
        <taxon>Pseudomonadati</taxon>
        <taxon>Planctomycetota</taxon>
        <taxon>Planctomycetia</taxon>
        <taxon>Pirellulales</taxon>
        <taxon>Lacipirellulaceae</taxon>
        <taxon>Bythopirellula</taxon>
    </lineage>
</organism>
<reference evidence="1 2" key="1">
    <citation type="submission" date="2019-02" db="EMBL/GenBank/DDBJ databases">
        <title>Deep-cultivation of Planctomycetes and their phenomic and genomic characterization uncovers novel biology.</title>
        <authorList>
            <person name="Wiegand S."/>
            <person name="Jogler M."/>
            <person name="Boedeker C."/>
            <person name="Pinto D."/>
            <person name="Vollmers J."/>
            <person name="Rivas-Marin E."/>
            <person name="Kohn T."/>
            <person name="Peeters S.H."/>
            <person name="Heuer A."/>
            <person name="Rast P."/>
            <person name="Oberbeckmann S."/>
            <person name="Bunk B."/>
            <person name="Jeske O."/>
            <person name="Meyerdierks A."/>
            <person name="Storesund J.E."/>
            <person name="Kallscheuer N."/>
            <person name="Luecker S."/>
            <person name="Lage O.M."/>
            <person name="Pohl T."/>
            <person name="Merkel B.J."/>
            <person name="Hornburger P."/>
            <person name="Mueller R.-W."/>
            <person name="Bruemmer F."/>
            <person name="Labrenz M."/>
            <person name="Spormann A.M."/>
            <person name="Op Den Camp H."/>
            <person name="Overmann J."/>
            <person name="Amann R."/>
            <person name="Jetten M.S.M."/>
            <person name="Mascher T."/>
            <person name="Medema M.H."/>
            <person name="Devos D.P."/>
            <person name="Kaster A.-K."/>
            <person name="Ovreas L."/>
            <person name="Rohde M."/>
            <person name="Galperin M.Y."/>
            <person name="Jogler C."/>
        </authorList>
    </citation>
    <scope>NUCLEOTIDE SEQUENCE [LARGE SCALE GENOMIC DNA]</scope>
    <source>
        <strain evidence="1 2">Pla144</strain>
    </source>
</reference>